<evidence type="ECO:0000313" key="3">
    <source>
        <dbReference type="Proteomes" id="UP001178277"/>
    </source>
</evidence>
<evidence type="ECO:0000256" key="1">
    <source>
        <dbReference type="SAM" id="Phobius"/>
    </source>
</evidence>
<feature type="transmembrane region" description="Helical" evidence="1">
    <location>
        <begin position="21"/>
        <end position="39"/>
    </location>
</feature>
<dbReference type="RefSeq" id="WP_305162632.1">
    <property type="nucleotide sequence ID" value="NZ_JAUUTP010000046.1"/>
</dbReference>
<name>A0AA90P4U1_9BACI</name>
<organism evidence="2 3">
    <name type="scientific">Peribacillus simplex</name>
    <dbReference type="NCBI Taxonomy" id="1478"/>
    <lineage>
        <taxon>Bacteria</taxon>
        <taxon>Bacillati</taxon>
        <taxon>Bacillota</taxon>
        <taxon>Bacilli</taxon>
        <taxon>Bacillales</taxon>
        <taxon>Bacillaceae</taxon>
        <taxon>Peribacillus</taxon>
    </lineage>
</organism>
<dbReference type="Proteomes" id="UP001178277">
    <property type="component" value="Unassembled WGS sequence"/>
</dbReference>
<reference evidence="2" key="1">
    <citation type="submission" date="2023-07" db="EMBL/GenBank/DDBJ databases">
        <title>Murine gut Bacillus species.</title>
        <authorList>
            <person name="Gutman E."/>
            <person name="Hashuel R."/>
            <person name="Litvak Y."/>
        </authorList>
    </citation>
    <scope>NUCLEOTIDE SEQUENCE</scope>
    <source>
        <strain evidence="2">RU283</strain>
    </source>
</reference>
<protein>
    <submittedName>
        <fullName evidence="2">Uncharacterized protein</fullName>
    </submittedName>
</protein>
<sequence length="41" mass="4633">MRAIIKGSTLELKKASAWVPSLIFIVTAFMRNIKAYVFLFG</sequence>
<evidence type="ECO:0000313" key="2">
    <source>
        <dbReference type="EMBL" id="MDP1421625.1"/>
    </source>
</evidence>
<accession>A0AA90P4U1</accession>
<comment type="caution">
    <text evidence="2">The sequence shown here is derived from an EMBL/GenBank/DDBJ whole genome shotgun (WGS) entry which is preliminary data.</text>
</comment>
<dbReference type="EMBL" id="JAUUTP010000046">
    <property type="protein sequence ID" value="MDP1421625.1"/>
    <property type="molecule type" value="Genomic_DNA"/>
</dbReference>
<keyword evidence="1" id="KW-0472">Membrane</keyword>
<keyword evidence="1" id="KW-1133">Transmembrane helix</keyword>
<keyword evidence="1" id="KW-0812">Transmembrane</keyword>
<dbReference type="AlphaFoldDB" id="A0AA90P4U1"/>
<proteinExistence type="predicted"/>
<gene>
    <name evidence="2" type="ORF">Q8G35_25495</name>
</gene>